<dbReference type="AlphaFoldDB" id="A0A397DV91"/>
<dbReference type="EMBL" id="QUTC01003734">
    <property type="protein sequence ID" value="RHY68571.1"/>
    <property type="molecule type" value="Genomic_DNA"/>
</dbReference>
<evidence type="ECO:0000259" key="4">
    <source>
        <dbReference type="PROSITE" id="PS50013"/>
    </source>
</evidence>
<reference evidence="5 6" key="1">
    <citation type="submission" date="2018-08" db="EMBL/GenBank/DDBJ databases">
        <title>Aphanomyces genome sequencing and annotation.</title>
        <authorList>
            <person name="Minardi D."/>
            <person name="Oidtmann B."/>
            <person name="Van Der Giezen M."/>
            <person name="Studholme D.J."/>
        </authorList>
    </citation>
    <scope>NUCLEOTIDE SEQUENCE [LARGE SCALE GENOMIC DNA]</scope>
    <source>
        <strain evidence="5 6">SA</strain>
    </source>
</reference>
<feature type="signal peptide" evidence="3">
    <location>
        <begin position="1"/>
        <end position="23"/>
    </location>
</feature>
<dbReference type="InterPro" id="IPR016197">
    <property type="entry name" value="Chromo-like_dom_sf"/>
</dbReference>
<evidence type="ECO:0000313" key="6">
    <source>
        <dbReference type="Proteomes" id="UP000265716"/>
    </source>
</evidence>
<dbReference type="VEuPathDB" id="FungiDB:H257_10279"/>
<keyword evidence="3" id="KW-0732">Signal</keyword>
<evidence type="ECO:0000256" key="2">
    <source>
        <dbReference type="ARBA" id="ARBA00023242"/>
    </source>
</evidence>
<dbReference type="SUPFAM" id="SSF54160">
    <property type="entry name" value="Chromo domain-like"/>
    <property type="match status" value="1"/>
</dbReference>
<feature type="chain" id="PRO_5017482225" description="Chromo domain-containing protein" evidence="3">
    <location>
        <begin position="24"/>
        <end position="355"/>
    </location>
</feature>
<dbReference type="InterPro" id="IPR023779">
    <property type="entry name" value="Chromodomain_CS"/>
</dbReference>
<comment type="caution">
    <text evidence="5">The sequence shown here is derived from an EMBL/GenBank/DDBJ whole genome shotgun (WGS) entry which is preliminary data.</text>
</comment>
<organism evidence="5 6">
    <name type="scientific">Aphanomyces astaci</name>
    <name type="common">Crayfish plague agent</name>
    <dbReference type="NCBI Taxonomy" id="112090"/>
    <lineage>
        <taxon>Eukaryota</taxon>
        <taxon>Sar</taxon>
        <taxon>Stramenopiles</taxon>
        <taxon>Oomycota</taxon>
        <taxon>Saprolegniomycetes</taxon>
        <taxon>Saprolegniales</taxon>
        <taxon>Verrucalvaceae</taxon>
        <taxon>Aphanomyces</taxon>
    </lineage>
</organism>
<protein>
    <recommendedName>
        <fullName evidence="4">Chromo domain-containing protein</fullName>
    </recommendedName>
</protein>
<comment type="subcellular location">
    <subcellularLocation>
        <location evidence="1">Nucleus</location>
    </subcellularLocation>
</comment>
<feature type="domain" description="Chromo" evidence="4">
    <location>
        <begin position="296"/>
        <end position="346"/>
    </location>
</feature>
<dbReference type="InterPro" id="IPR023780">
    <property type="entry name" value="Chromo_domain"/>
</dbReference>
<dbReference type="CDD" id="cd00024">
    <property type="entry name" value="CD_CSD"/>
    <property type="match status" value="1"/>
</dbReference>
<dbReference type="InterPro" id="IPR000953">
    <property type="entry name" value="Chromo/chromo_shadow_dom"/>
</dbReference>
<dbReference type="GO" id="GO:0005634">
    <property type="term" value="C:nucleus"/>
    <property type="evidence" value="ECO:0007669"/>
    <property type="project" value="UniProtKB-SubCell"/>
</dbReference>
<dbReference type="Gene3D" id="2.40.50.40">
    <property type="match status" value="1"/>
</dbReference>
<dbReference type="Pfam" id="PF00385">
    <property type="entry name" value="Chromo"/>
    <property type="match status" value="1"/>
</dbReference>
<gene>
    <name evidence="5" type="ORF">DYB38_010518</name>
</gene>
<name>A0A397DV91_APHAT</name>
<evidence type="ECO:0000313" key="5">
    <source>
        <dbReference type="EMBL" id="RHY68571.1"/>
    </source>
</evidence>
<accession>A0A397DV91</accession>
<evidence type="ECO:0000256" key="3">
    <source>
        <dbReference type="SAM" id="SignalP"/>
    </source>
</evidence>
<keyword evidence="2" id="KW-0539">Nucleus</keyword>
<sequence length="355" mass="39742">MSKLFSEFVAALVRLLMEGFAEAEPNLRAEPNLMVDYLVAAVQPLAVRARVKELMKLNENRSLKKDVEPMMADKLLTATKAPKVVAVVNVDKVPKSNFTQERCRNVLVTKLKTPIKAASVTGAIDMADAVSHSGVVLAVSHELVDNLAEEEDELLPLDMNSYFPDMVAVDAEVKVVLDAKVIMSATLADVGEGQRENIAATQLVLEEVRMHKHMSVENARKHDHSRQYHDEKQGVKMAQFVVENYALYQKVWGHLRQHLRTKDNDIRPVHASRLKFCAGCDLDVTSELLTHNLEGFEVEAMVDARYVATIKDHELFIKWCGLQDVDNSWEPADYIFADVPVMFKAFCKGAKSAVL</sequence>
<dbReference type="PROSITE" id="PS50013">
    <property type="entry name" value="CHROMO_2"/>
    <property type="match status" value="1"/>
</dbReference>
<proteinExistence type="predicted"/>
<dbReference type="PROSITE" id="PS00598">
    <property type="entry name" value="CHROMO_1"/>
    <property type="match status" value="1"/>
</dbReference>
<evidence type="ECO:0000256" key="1">
    <source>
        <dbReference type="ARBA" id="ARBA00004123"/>
    </source>
</evidence>
<dbReference type="Proteomes" id="UP000265716">
    <property type="component" value="Unassembled WGS sequence"/>
</dbReference>